<comment type="caution">
    <text evidence="1">The sequence shown here is derived from an EMBL/GenBank/DDBJ whole genome shotgun (WGS) entry which is preliminary data.</text>
</comment>
<dbReference type="Proteomes" id="UP000186817">
    <property type="component" value="Unassembled WGS sequence"/>
</dbReference>
<proteinExistence type="predicted"/>
<reference evidence="1 2" key="1">
    <citation type="submission" date="2016-02" db="EMBL/GenBank/DDBJ databases">
        <title>Genome analysis of coral dinoflagellate symbionts highlights evolutionary adaptations to a symbiotic lifestyle.</title>
        <authorList>
            <person name="Aranda M."/>
            <person name="Li Y."/>
            <person name="Liew Y.J."/>
            <person name="Baumgarten S."/>
            <person name="Simakov O."/>
            <person name="Wilson M."/>
            <person name="Piel J."/>
            <person name="Ashoor H."/>
            <person name="Bougouffa S."/>
            <person name="Bajic V.B."/>
            <person name="Ryu T."/>
            <person name="Ravasi T."/>
            <person name="Bayer T."/>
            <person name="Micklem G."/>
            <person name="Kim H."/>
            <person name="Bhak J."/>
            <person name="Lajeunesse T.C."/>
            <person name="Voolstra C.R."/>
        </authorList>
    </citation>
    <scope>NUCLEOTIDE SEQUENCE [LARGE SCALE GENOMIC DNA]</scope>
    <source>
        <strain evidence="1 2">CCMP2467</strain>
    </source>
</reference>
<dbReference type="OrthoDB" id="411797at2759"/>
<evidence type="ECO:0000313" key="2">
    <source>
        <dbReference type="Proteomes" id="UP000186817"/>
    </source>
</evidence>
<name>A0A1Q9CMI9_SYMMI</name>
<dbReference type="AlphaFoldDB" id="A0A1Q9CMI9"/>
<organism evidence="1 2">
    <name type="scientific">Symbiodinium microadriaticum</name>
    <name type="common">Dinoflagellate</name>
    <name type="synonym">Zooxanthella microadriatica</name>
    <dbReference type="NCBI Taxonomy" id="2951"/>
    <lineage>
        <taxon>Eukaryota</taxon>
        <taxon>Sar</taxon>
        <taxon>Alveolata</taxon>
        <taxon>Dinophyceae</taxon>
        <taxon>Suessiales</taxon>
        <taxon>Symbiodiniaceae</taxon>
        <taxon>Symbiodinium</taxon>
    </lineage>
</organism>
<keyword evidence="2" id="KW-1185">Reference proteome</keyword>
<protein>
    <submittedName>
        <fullName evidence="1">Uncharacterized protein</fullName>
    </submittedName>
</protein>
<evidence type="ECO:0000313" key="1">
    <source>
        <dbReference type="EMBL" id="OLP84125.1"/>
    </source>
</evidence>
<sequence>MCTTLWRELDSKVGLANAPGKNKFLVDRYPLLRLQRELFAAASIPNGMQEGQANLREAAEGRRSLVDSFPPLAGAIQNIGSSTNSILDKYHEVAEERGRFEFRNHEFPVEFSDHFGVTALLHVPGSDTETVADEPDWKEKVFFPAVRDSDVVSLKEMKSEDRVRKANRWLACTESKSVLSGIFKLDLASLKKLVGNPLIKAWQDKGKWDAPIAREAPLRLDSVVLIEGSIRGACLDTAAMTLSINFGARCQQQVLDAISAGWEPYVPIDRGTGHLVLPSSASSPATAEASTFVPDEESDCESVSSACPTDESVIPSASDDEAVPKEDLGPWILSCVTGFVHKAVSADDWLRGSWHAAPTQYFTMDGRVPVRLHALELHIWFWCVNVLVRPMSDKEKTAEVEGEATITFAEDNKVSVYDANQQRRKWFEFDQAQRIRIF</sequence>
<gene>
    <name evidence="1" type="ORF">AK812_SmicGene35034</name>
</gene>
<dbReference type="EMBL" id="LSRX01001065">
    <property type="protein sequence ID" value="OLP84125.1"/>
    <property type="molecule type" value="Genomic_DNA"/>
</dbReference>
<accession>A0A1Q9CMI9</accession>